<feature type="region of interest" description="Disordered" evidence="1">
    <location>
        <begin position="1"/>
        <end position="127"/>
    </location>
</feature>
<feature type="compositionally biased region" description="Polar residues" evidence="1">
    <location>
        <begin position="104"/>
        <end position="115"/>
    </location>
</feature>
<gene>
    <name evidence="2" type="ORF">DFH07DRAFT_787733</name>
</gene>
<accession>A0AAD7P129</accession>
<keyword evidence="3" id="KW-1185">Reference proteome</keyword>
<feature type="region of interest" description="Disordered" evidence="1">
    <location>
        <begin position="209"/>
        <end position="234"/>
    </location>
</feature>
<dbReference type="Proteomes" id="UP001215280">
    <property type="component" value="Unassembled WGS sequence"/>
</dbReference>
<organism evidence="2 3">
    <name type="scientific">Mycena maculata</name>
    <dbReference type="NCBI Taxonomy" id="230809"/>
    <lineage>
        <taxon>Eukaryota</taxon>
        <taxon>Fungi</taxon>
        <taxon>Dikarya</taxon>
        <taxon>Basidiomycota</taxon>
        <taxon>Agaricomycotina</taxon>
        <taxon>Agaricomycetes</taxon>
        <taxon>Agaricomycetidae</taxon>
        <taxon>Agaricales</taxon>
        <taxon>Marasmiineae</taxon>
        <taxon>Mycenaceae</taxon>
        <taxon>Mycena</taxon>
    </lineage>
</organism>
<evidence type="ECO:0000313" key="2">
    <source>
        <dbReference type="EMBL" id="KAJ7783442.1"/>
    </source>
</evidence>
<evidence type="ECO:0000313" key="3">
    <source>
        <dbReference type="Proteomes" id="UP001215280"/>
    </source>
</evidence>
<evidence type="ECO:0000256" key="1">
    <source>
        <dbReference type="SAM" id="MobiDB-lite"/>
    </source>
</evidence>
<feature type="compositionally biased region" description="Polar residues" evidence="1">
    <location>
        <begin position="34"/>
        <end position="74"/>
    </location>
</feature>
<proteinExistence type="predicted"/>
<reference evidence="2" key="1">
    <citation type="submission" date="2023-03" db="EMBL/GenBank/DDBJ databases">
        <title>Massive genome expansion in bonnet fungi (Mycena s.s.) driven by repeated elements and novel gene families across ecological guilds.</title>
        <authorList>
            <consortium name="Lawrence Berkeley National Laboratory"/>
            <person name="Harder C.B."/>
            <person name="Miyauchi S."/>
            <person name="Viragh M."/>
            <person name="Kuo A."/>
            <person name="Thoen E."/>
            <person name="Andreopoulos B."/>
            <person name="Lu D."/>
            <person name="Skrede I."/>
            <person name="Drula E."/>
            <person name="Henrissat B."/>
            <person name="Morin E."/>
            <person name="Kohler A."/>
            <person name="Barry K."/>
            <person name="LaButti K."/>
            <person name="Morin E."/>
            <person name="Salamov A."/>
            <person name="Lipzen A."/>
            <person name="Mereny Z."/>
            <person name="Hegedus B."/>
            <person name="Baldrian P."/>
            <person name="Stursova M."/>
            <person name="Weitz H."/>
            <person name="Taylor A."/>
            <person name="Grigoriev I.V."/>
            <person name="Nagy L.G."/>
            <person name="Martin F."/>
            <person name="Kauserud H."/>
        </authorList>
    </citation>
    <scope>NUCLEOTIDE SEQUENCE</scope>
    <source>
        <strain evidence="2">CBHHK188m</strain>
    </source>
</reference>
<sequence>MSKVFKDDLNKMEGAAWPSEPTGQNGDGEKMPHSSLTHSHESLGSITENGRRSSSTSGQSLFTGDDPSTSTPSEAGTKGKLPPRANRHLGENIPPSPTKRRQSLDPSSRATSTSPGDLKRSKSLWVQQHQRQAVLDDAAGEFQERYAQNFGTGAMSERQRALNVKRARKMAQVFGQEPPSELIHIHDERESDHFRDSTATLSTYLSVTPPLRDRANSTSSSGTVPNEVEVDEDMPPTPPPFSTAHVIDDAVLESPPTNNFQDRRRRAAKLSRFFGVGFRDLSLPPEAMPLPSPQVEVDVKVGGRRFWTFNDRSKDNMEEAMVQLRGLKAT</sequence>
<protein>
    <submittedName>
        <fullName evidence="2">Uncharacterized protein</fullName>
    </submittedName>
</protein>
<name>A0AAD7P129_9AGAR</name>
<comment type="caution">
    <text evidence="2">The sequence shown here is derived from an EMBL/GenBank/DDBJ whole genome shotgun (WGS) entry which is preliminary data.</text>
</comment>
<dbReference type="EMBL" id="JARJLG010000002">
    <property type="protein sequence ID" value="KAJ7783442.1"/>
    <property type="molecule type" value="Genomic_DNA"/>
</dbReference>
<dbReference type="AlphaFoldDB" id="A0AAD7P129"/>
<feature type="compositionally biased region" description="Basic and acidic residues" evidence="1">
    <location>
        <begin position="1"/>
        <end position="11"/>
    </location>
</feature>